<feature type="compositionally biased region" description="Polar residues" evidence="6">
    <location>
        <begin position="615"/>
        <end position="629"/>
    </location>
</feature>
<proteinExistence type="predicted"/>
<feature type="domain" description="Zn(2)-C6 fungal-type" evidence="7">
    <location>
        <begin position="31"/>
        <end position="61"/>
    </location>
</feature>
<reference evidence="8 9" key="1">
    <citation type="submission" date="2015-01" db="EMBL/GenBank/DDBJ databases">
        <title>The Genome Sequence of Cladophialophora immunda CBS83496.</title>
        <authorList>
            <consortium name="The Broad Institute Genomics Platform"/>
            <person name="Cuomo C."/>
            <person name="de Hoog S."/>
            <person name="Gorbushina A."/>
            <person name="Stielow B."/>
            <person name="Teixiera M."/>
            <person name="Abouelleil A."/>
            <person name="Chapman S.B."/>
            <person name="Priest M."/>
            <person name="Young S.K."/>
            <person name="Wortman J."/>
            <person name="Nusbaum C."/>
            <person name="Birren B."/>
        </authorList>
    </citation>
    <scope>NUCLEOTIDE SEQUENCE [LARGE SCALE GENOMIC DNA]</scope>
    <source>
        <strain evidence="8 9">CBS 83496</strain>
    </source>
</reference>
<feature type="region of interest" description="Disordered" evidence="6">
    <location>
        <begin position="604"/>
        <end position="629"/>
    </location>
</feature>
<dbReference type="InterPro" id="IPR007219">
    <property type="entry name" value="XnlR_reg_dom"/>
</dbReference>
<dbReference type="EMBL" id="KN847040">
    <property type="protein sequence ID" value="KIW33243.1"/>
    <property type="molecule type" value="Genomic_DNA"/>
</dbReference>
<dbReference type="GO" id="GO:0006351">
    <property type="term" value="P:DNA-templated transcription"/>
    <property type="evidence" value="ECO:0007669"/>
    <property type="project" value="InterPro"/>
</dbReference>
<dbReference type="PANTHER" id="PTHR47424:SF6">
    <property type="entry name" value="PROLINE UTILIZATION TRANS-ACTIVATOR"/>
    <property type="match status" value="1"/>
</dbReference>
<organism evidence="8 9">
    <name type="scientific">Cladophialophora immunda</name>
    <dbReference type="NCBI Taxonomy" id="569365"/>
    <lineage>
        <taxon>Eukaryota</taxon>
        <taxon>Fungi</taxon>
        <taxon>Dikarya</taxon>
        <taxon>Ascomycota</taxon>
        <taxon>Pezizomycotina</taxon>
        <taxon>Eurotiomycetes</taxon>
        <taxon>Chaetothyriomycetidae</taxon>
        <taxon>Chaetothyriales</taxon>
        <taxon>Herpotrichiellaceae</taxon>
        <taxon>Cladophialophora</taxon>
    </lineage>
</organism>
<dbReference type="GO" id="GO:0003677">
    <property type="term" value="F:DNA binding"/>
    <property type="evidence" value="ECO:0007669"/>
    <property type="project" value="UniProtKB-KW"/>
</dbReference>
<dbReference type="PROSITE" id="PS00463">
    <property type="entry name" value="ZN2_CY6_FUNGAL_1"/>
    <property type="match status" value="1"/>
</dbReference>
<evidence type="ECO:0000313" key="8">
    <source>
        <dbReference type="EMBL" id="KIW33243.1"/>
    </source>
</evidence>
<accession>A0A0D2CPT1</accession>
<evidence type="ECO:0000259" key="7">
    <source>
        <dbReference type="PROSITE" id="PS00463"/>
    </source>
</evidence>
<keyword evidence="1" id="KW-0479">Metal-binding</keyword>
<evidence type="ECO:0000256" key="5">
    <source>
        <dbReference type="ARBA" id="ARBA00023242"/>
    </source>
</evidence>
<protein>
    <recommendedName>
        <fullName evidence="7">Zn(2)-C6 fungal-type domain-containing protein</fullName>
    </recommendedName>
</protein>
<feature type="region of interest" description="Disordered" evidence="6">
    <location>
        <begin position="65"/>
        <end position="84"/>
    </location>
</feature>
<dbReference type="InterPro" id="IPR051127">
    <property type="entry name" value="Fungal_SecMet_Regulators"/>
</dbReference>
<dbReference type="InterPro" id="IPR036864">
    <property type="entry name" value="Zn2-C6_fun-type_DNA-bd_sf"/>
</dbReference>
<dbReference type="VEuPathDB" id="FungiDB:PV07_00109"/>
<evidence type="ECO:0000256" key="4">
    <source>
        <dbReference type="ARBA" id="ARBA00023163"/>
    </source>
</evidence>
<dbReference type="SUPFAM" id="SSF57701">
    <property type="entry name" value="Zn2/Cys6 DNA-binding domain"/>
    <property type="match status" value="1"/>
</dbReference>
<keyword evidence="5" id="KW-0539">Nucleus</keyword>
<dbReference type="InterPro" id="IPR001138">
    <property type="entry name" value="Zn2Cys6_DnaBD"/>
</dbReference>
<dbReference type="PANTHER" id="PTHR47424">
    <property type="entry name" value="REGULATORY PROTEIN GAL4"/>
    <property type="match status" value="1"/>
</dbReference>
<dbReference type="STRING" id="569365.A0A0D2CPT1"/>
<keyword evidence="4" id="KW-0804">Transcription</keyword>
<dbReference type="HOGENOM" id="CLU_011777_1_0_1"/>
<evidence type="ECO:0000256" key="6">
    <source>
        <dbReference type="SAM" id="MobiDB-lite"/>
    </source>
</evidence>
<evidence type="ECO:0000313" key="9">
    <source>
        <dbReference type="Proteomes" id="UP000054466"/>
    </source>
</evidence>
<evidence type="ECO:0000256" key="1">
    <source>
        <dbReference type="ARBA" id="ARBA00022723"/>
    </source>
</evidence>
<dbReference type="SMART" id="SM00906">
    <property type="entry name" value="Fungal_trans"/>
    <property type="match status" value="1"/>
</dbReference>
<dbReference type="Proteomes" id="UP000054466">
    <property type="component" value="Unassembled WGS sequence"/>
</dbReference>
<keyword evidence="3" id="KW-0238">DNA-binding</keyword>
<dbReference type="CDD" id="cd12148">
    <property type="entry name" value="fungal_TF_MHR"/>
    <property type="match status" value="1"/>
</dbReference>
<dbReference type="AlphaFoldDB" id="A0A0D2CPT1"/>
<dbReference type="GeneID" id="27339303"/>
<dbReference type="GO" id="GO:0008270">
    <property type="term" value="F:zinc ion binding"/>
    <property type="evidence" value="ECO:0007669"/>
    <property type="project" value="InterPro"/>
</dbReference>
<evidence type="ECO:0000256" key="2">
    <source>
        <dbReference type="ARBA" id="ARBA00023015"/>
    </source>
</evidence>
<feature type="region of interest" description="Disordered" evidence="6">
    <location>
        <begin position="150"/>
        <end position="172"/>
    </location>
</feature>
<evidence type="ECO:0000256" key="3">
    <source>
        <dbReference type="ARBA" id="ARBA00023125"/>
    </source>
</evidence>
<gene>
    <name evidence="8" type="ORF">PV07_00109</name>
</gene>
<name>A0A0D2CPT1_9EURO</name>
<dbReference type="Pfam" id="PF04082">
    <property type="entry name" value="Fungal_trans"/>
    <property type="match status" value="1"/>
</dbReference>
<sequence length="680" mass="76462">MEPGRAPSPTTLARLMRRRVPPEKRQRTEASCDYCRVKRCKCSRTSVHEACRACLMQGQACITSSRPRAPRRVQPESTRRSLASSPLLRGPSVLLPRESRHMTVSNAVMDTSSPDQAFVEDLLGRCQFIGPTGSYTYVVRLREIMHVRRTPVPPLDGPDHAQTMGQTAQKRRTHWTQLDLPPREVANALIDTFFAKVHCDFPVFHRALFQEAYDDTWEVATQDTDPAWLMALYMVFVLALQAPSDNPLHAQFAARKEGTIERYVAKAKMLLPEVIVGCTLAHVQALMVYCLHLHLSKERNACWNIMGSAIRIAIAIGLHSNGTYGKCSPLLHQVRKRVWWTLYAFERIECSSLGRPSAVDDSELSVSVPTEGLLDMGNIFPLNHLDAQSQLMMILGRICKARIGTEDLSPAAVEFADDILHQLDSWIDKIPFHLRWNPDFPRSHHRAILLLHIQYHYTRMLLTRPFLAAWTREKSASPPTDFTARCGRTCVESAKASAQLLQKLADGDLFNSKTWWDVYFVEATSVALILGKLVGAPEFDADADALTDSLHICMSILRDCNEFSPTMQRFAKVASTFMQQLMNNEPGAKEDLPLDRGARVDKAAEDVPSPLNPGAQPNHQSDSPASSQVDGEVTIADRNYGHTEWEWDAWRDPWEPGDVVTQYNMDEWGGLQAVEPDMGI</sequence>
<keyword evidence="9" id="KW-1185">Reference proteome</keyword>
<dbReference type="OrthoDB" id="3364175at2759"/>
<dbReference type="RefSeq" id="XP_016253459.1">
    <property type="nucleotide sequence ID" value="XM_016386531.1"/>
</dbReference>
<keyword evidence="2" id="KW-0805">Transcription regulation</keyword>
<dbReference type="GO" id="GO:0000981">
    <property type="term" value="F:DNA-binding transcription factor activity, RNA polymerase II-specific"/>
    <property type="evidence" value="ECO:0007669"/>
    <property type="project" value="InterPro"/>
</dbReference>